<dbReference type="InterPro" id="IPR052336">
    <property type="entry name" value="MlaD_Phospholipid_Transporter"/>
</dbReference>
<sequence length="395" mass="41668">MSARSRTAGRRTAGVAFVLVPVLLAWLAVAVYDKDFSDDATVTVQTDSVGNQMNPGADVKLHGVVVGRVSAIHSDGDRAVLTLAMNRATLGRIPADVDAQLLPTTLFGQRYVALVPHGGSGAALRADAVIPQDRSQNAVELEQVLDHLLPLLDDVRPAELSATLNAVATALSGRGRQLGRTLVQLDTYLKRLNPSLPQLNQDLHDLVQVSDAYADAAPDVLQALTDLTVTSSTVAQQQSQLAALYGEASTTAEDTTAFLQRNRGTVIRLAADSRGTLGVLARYSPEFPCTLRALADFVPVMDKALGKGTDLPGLHVRVTTEPSRGGYRPGTDTPRFTAGGGPSCPTTPYTGHPNTPQENALVNELLADGSSSAQLPDWSSLLAGPLYRGAGVDLR</sequence>
<dbReference type="Proteomes" id="UP001596174">
    <property type="component" value="Unassembled WGS sequence"/>
</dbReference>
<keyword evidence="2" id="KW-0812">Transmembrane</keyword>
<dbReference type="Pfam" id="PF02470">
    <property type="entry name" value="MlaD"/>
    <property type="match status" value="1"/>
</dbReference>
<dbReference type="PANTHER" id="PTHR33371:SF19">
    <property type="entry name" value="MCE-FAMILY PROTEIN MCE4A"/>
    <property type="match status" value="1"/>
</dbReference>
<gene>
    <name evidence="5" type="ORF">ACFP3V_26405</name>
</gene>
<dbReference type="Pfam" id="PF11887">
    <property type="entry name" value="Mce4_CUP1"/>
    <property type="match status" value="1"/>
</dbReference>
<organism evidence="5 6">
    <name type="scientific">Streptacidiphilus monticola</name>
    <dbReference type="NCBI Taxonomy" id="2161674"/>
    <lineage>
        <taxon>Bacteria</taxon>
        <taxon>Bacillati</taxon>
        <taxon>Actinomycetota</taxon>
        <taxon>Actinomycetes</taxon>
        <taxon>Kitasatosporales</taxon>
        <taxon>Streptomycetaceae</taxon>
        <taxon>Streptacidiphilus</taxon>
    </lineage>
</organism>
<proteinExistence type="predicted"/>
<evidence type="ECO:0000259" key="3">
    <source>
        <dbReference type="Pfam" id="PF02470"/>
    </source>
</evidence>
<dbReference type="PANTHER" id="PTHR33371">
    <property type="entry name" value="INTERMEMBRANE PHOSPHOLIPID TRANSPORT SYSTEM BINDING PROTEIN MLAD-RELATED"/>
    <property type="match status" value="1"/>
</dbReference>
<dbReference type="RefSeq" id="WP_380588410.1">
    <property type="nucleotide sequence ID" value="NZ_JBHSQJ010000131.1"/>
</dbReference>
<keyword evidence="2" id="KW-0472">Membrane</keyword>
<dbReference type="InterPro" id="IPR005693">
    <property type="entry name" value="Mce"/>
</dbReference>
<dbReference type="EMBL" id="JBHSQJ010000131">
    <property type="protein sequence ID" value="MFC5910725.1"/>
    <property type="molecule type" value="Genomic_DNA"/>
</dbReference>
<protein>
    <submittedName>
        <fullName evidence="5">MCE family protein</fullName>
    </submittedName>
</protein>
<name>A0ABW1G7K3_9ACTN</name>
<dbReference type="NCBIfam" id="TIGR00996">
    <property type="entry name" value="Mtu_fam_mce"/>
    <property type="match status" value="1"/>
</dbReference>
<feature type="region of interest" description="Disordered" evidence="1">
    <location>
        <begin position="319"/>
        <end position="354"/>
    </location>
</feature>
<accession>A0ABW1G7K3</accession>
<dbReference type="InterPro" id="IPR024516">
    <property type="entry name" value="Mce_C"/>
</dbReference>
<evidence type="ECO:0000313" key="5">
    <source>
        <dbReference type="EMBL" id="MFC5910725.1"/>
    </source>
</evidence>
<feature type="domain" description="Mammalian cell entry C-terminal" evidence="4">
    <location>
        <begin position="121"/>
        <end position="342"/>
    </location>
</feature>
<comment type="caution">
    <text evidence="5">The sequence shown here is derived from an EMBL/GenBank/DDBJ whole genome shotgun (WGS) entry which is preliminary data.</text>
</comment>
<reference evidence="6" key="1">
    <citation type="journal article" date="2019" name="Int. J. Syst. Evol. Microbiol.">
        <title>The Global Catalogue of Microorganisms (GCM) 10K type strain sequencing project: providing services to taxonomists for standard genome sequencing and annotation.</title>
        <authorList>
            <consortium name="The Broad Institute Genomics Platform"/>
            <consortium name="The Broad Institute Genome Sequencing Center for Infectious Disease"/>
            <person name="Wu L."/>
            <person name="Ma J."/>
        </authorList>
    </citation>
    <scope>NUCLEOTIDE SEQUENCE [LARGE SCALE GENOMIC DNA]</scope>
    <source>
        <strain evidence="6">JCM 4816</strain>
    </source>
</reference>
<dbReference type="InterPro" id="IPR003399">
    <property type="entry name" value="Mce/MlaD"/>
</dbReference>
<feature type="transmembrane region" description="Helical" evidence="2">
    <location>
        <begin position="12"/>
        <end position="32"/>
    </location>
</feature>
<evidence type="ECO:0000259" key="4">
    <source>
        <dbReference type="Pfam" id="PF11887"/>
    </source>
</evidence>
<feature type="compositionally biased region" description="Polar residues" evidence="1">
    <location>
        <begin position="344"/>
        <end position="354"/>
    </location>
</feature>
<feature type="domain" description="Mce/MlaD" evidence="3">
    <location>
        <begin position="41"/>
        <end position="116"/>
    </location>
</feature>
<keyword evidence="6" id="KW-1185">Reference proteome</keyword>
<evidence type="ECO:0000256" key="1">
    <source>
        <dbReference type="SAM" id="MobiDB-lite"/>
    </source>
</evidence>
<evidence type="ECO:0000313" key="6">
    <source>
        <dbReference type="Proteomes" id="UP001596174"/>
    </source>
</evidence>
<keyword evidence="2" id="KW-1133">Transmembrane helix</keyword>
<evidence type="ECO:0000256" key="2">
    <source>
        <dbReference type="SAM" id="Phobius"/>
    </source>
</evidence>